<dbReference type="Proteomes" id="UP000249134">
    <property type="component" value="Chromosome 1"/>
</dbReference>
<feature type="transmembrane region" description="Helical" evidence="1">
    <location>
        <begin position="30"/>
        <end position="53"/>
    </location>
</feature>
<gene>
    <name evidence="2" type="ORF">NCTC4824_01019</name>
</gene>
<evidence type="ECO:0000313" key="3">
    <source>
        <dbReference type="Proteomes" id="UP000249134"/>
    </source>
</evidence>
<protein>
    <submittedName>
        <fullName evidence="2">Uncharacterized protein</fullName>
    </submittedName>
</protein>
<name>A0A2X4VRP9_LEDLE</name>
<evidence type="ECO:0000256" key="1">
    <source>
        <dbReference type="SAM" id="Phobius"/>
    </source>
</evidence>
<feature type="transmembrane region" description="Helical" evidence="1">
    <location>
        <begin position="65"/>
        <end position="86"/>
    </location>
</feature>
<dbReference type="EMBL" id="LS483476">
    <property type="protein sequence ID" value="SQI53663.1"/>
    <property type="molecule type" value="Genomic_DNA"/>
</dbReference>
<keyword evidence="1" id="KW-0472">Membrane</keyword>
<keyword evidence="1" id="KW-1133">Transmembrane helix</keyword>
<accession>A0A2X4VRP9</accession>
<dbReference type="KEGG" id="blen:NCTC4824_01019"/>
<keyword evidence="1" id="KW-0812">Transmembrane</keyword>
<sequence>MKCFLFVLRLIIVRLKVMIIQILIERGLIMNYLIAASFLFVSLLCVFGGIYLFKKRTVNKYSSVNSFIFLSVGILLLMYVIFLIFLN</sequence>
<reference evidence="2 3" key="1">
    <citation type="submission" date="2018-06" db="EMBL/GenBank/DDBJ databases">
        <authorList>
            <consortium name="Pathogen Informatics"/>
            <person name="Doyle S."/>
        </authorList>
    </citation>
    <scope>NUCLEOTIDE SEQUENCE [LARGE SCALE GENOMIC DNA]</scope>
    <source>
        <strain evidence="2 3">NCTC4824</strain>
    </source>
</reference>
<evidence type="ECO:0000313" key="2">
    <source>
        <dbReference type="EMBL" id="SQI53663.1"/>
    </source>
</evidence>
<keyword evidence="3" id="KW-1185">Reference proteome</keyword>
<feature type="transmembrane region" description="Helical" evidence="1">
    <location>
        <begin position="7"/>
        <end position="24"/>
    </location>
</feature>
<proteinExistence type="predicted"/>
<dbReference type="STRING" id="1348624.GCA_001591545_00119"/>
<organism evidence="2 3">
    <name type="scientific">Lederbergia lenta</name>
    <name type="common">Bacillus lentus</name>
    <dbReference type="NCBI Taxonomy" id="1467"/>
    <lineage>
        <taxon>Bacteria</taxon>
        <taxon>Bacillati</taxon>
        <taxon>Bacillota</taxon>
        <taxon>Bacilli</taxon>
        <taxon>Bacillales</taxon>
        <taxon>Bacillaceae</taxon>
        <taxon>Lederbergia</taxon>
    </lineage>
</organism>
<dbReference type="AlphaFoldDB" id="A0A2X4VRP9"/>